<name>A0AB33AGQ7_9MYCO</name>
<accession>A0AB33AGQ7</accession>
<gene>
    <name evidence="1" type="ORF">MASS_4211</name>
</gene>
<dbReference type="Proteomes" id="UP000013961">
    <property type="component" value="Chromosome"/>
</dbReference>
<proteinExistence type="predicted"/>
<protein>
    <submittedName>
        <fullName evidence="1">Uncharacterized protein</fullName>
    </submittedName>
</protein>
<evidence type="ECO:0000313" key="1">
    <source>
        <dbReference type="EMBL" id="AGM30813.1"/>
    </source>
</evidence>
<sequence>MAAKGSGEDFEAQPAYMTAIQTAQTGASTAITTALSVITPGVLSGFASAIGPLGVANVIPAFFASTSSNVTGGLGTALNHALLGTSTEVAQAGYVKVDEGLGSGPTTAV</sequence>
<organism evidence="1 2">
    <name type="scientific">Mycobacteroides abscessus subsp. bolletii 50594</name>
    <dbReference type="NCBI Taxonomy" id="1303024"/>
    <lineage>
        <taxon>Bacteria</taxon>
        <taxon>Bacillati</taxon>
        <taxon>Actinomycetota</taxon>
        <taxon>Actinomycetes</taxon>
        <taxon>Mycobacteriales</taxon>
        <taxon>Mycobacteriaceae</taxon>
        <taxon>Mycobacteroides</taxon>
        <taxon>Mycobacteroides abscessus</taxon>
    </lineage>
</organism>
<dbReference type="KEGG" id="mabb:MASS_4211"/>
<dbReference type="EMBL" id="CP004374">
    <property type="protein sequence ID" value="AGM30813.1"/>
    <property type="molecule type" value="Genomic_DNA"/>
</dbReference>
<evidence type="ECO:0000313" key="2">
    <source>
        <dbReference type="Proteomes" id="UP000013961"/>
    </source>
</evidence>
<dbReference type="AlphaFoldDB" id="A0AB33AGQ7"/>
<reference evidence="1 2" key="1">
    <citation type="journal article" date="2013" name="Genome Announc.">
        <title>Complete Genome Sequence of Mycobacterium massiliense Clinical Strain Asan 50594, Belonging to the Type II Genotype.</title>
        <authorList>
            <person name="Kim B.J."/>
            <person name="Kim B.R."/>
            <person name="Hong S.H."/>
            <person name="Seok S.H."/>
            <person name="Kook Y.H."/>
            <person name="Kim B.J."/>
        </authorList>
    </citation>
    <scope>NUCLEOTIDE SEQUENCE [LARGE SCALE GENOMIC DNA]</scope>
    <source>
        <strain evidence="1 2">50594</strain>
    </source>
</reference>